<dbReference type="RefSeq" id="WP_013756201.1">
    <property type="nucleotide sequence ID" value="NC_015499.1"/>
</dbReference>
<dbReference type="InterPro" id="IPR016155">
    <property type="entry name" value="Mopterin_synth/thiamin_S_b"/>
</dbReference>
<dbReference type="eggNOG" id="COG1977">
    <property type="taxonomic scope" value="Bacteria"/>
</dbReference>
<organism evidence="1 2">
    <name type="scientific">Thermodesulfobium narugense DSM 14796</name>
    <dbReference type="NCBI Taxonomy" id="747365"/>
    <lineage>
        <taxon>Bacteria</taxon>
        <taxon>Pseudomonadati</taxon>
        <taxon>Thermodesulfobiota</taxon>
        <taxon>Thermodesulfobiia</taxon>
        <taxon>Thermodesulfobiales</taxon>
        <taxon>Thermodesulfobiaceae</taxon>
        <taxon>Thermodesulfobium</taxon>
    </lineage>
</organism>
<keyword evidence="2" id="KW-1185">Reference proteome</keyword>
<dbReference type="Proteomes" id="UP000011765">
    <property type="component" value="Chromosome"/>
</dbReference>
<dbReference type="AlphaFoldDB" id="M1E745"/>
<protein>
    <submittedName>
        <fullName evidence="1">ThiamineS protein</fullName>
    </submittedName>
</protein>
<accession>M1E745</accession>
<dbReference type="KEGG" id="tnr:Thena_0848"/>
<evidence type="ECO:0000313" key="1">
    <source>
        <dbReference type="EMBL" id="AEE14478.1"/>
    </source>
</evidence>
<evidence type="ECO:0000313" key="2">
    <source>
        <dbReference type="Proteomes" id="UP000011765"/>
    </source>
</evidence>
<dbReference type="STRING" id="747365.Thena_0848"/>
<name>M1E745_9BACT</name>
<gene>
    <name evidence="1" type="ORF">Thena_0848</name>
</gene>
<dbReference type="SUPFAM" id="SSF54285">
    <property type="entry name" value="MoaD/ThiS"/>
    <property type="match status" value="1"/>
</dbReference>
<sequence length="95" mass="10823">MDKKNIEIRAFARLYKVFKDRGWDQPYILDLDREIDGYELLKILNLSEDDVEAIFINHNTCGLKEKIRPGDRVGLVPPGTPGVVRTLLGIRGAKN</sequence>
<dbReference type="EMBL" id="CP002690">
    <property type="protein sequence ID" value="AEE14478.1"/>
    <property type="molecule type" value="Genomic_DNA"/>
</dbReference>
<proteinExistence type="predicted"/>
<reference evidence="1 2" key="1">
    <citation type="submission" date="2011-04" db="EMBL/GenBank/DDBJ databases">
        <title>The complete genome of Thermodesulfobium narugense DSM 14796.</title>
        <authorList>
            <consortium name="US DOE Joint Genome Institute (JGI-PGF)"/>
            <person name="Lucas S."/>
            <person name="Han J."/>
            <person name="Lapidus A."/>
            <person name="Bruce D."/>
            <person name="Goodwin L."/>
            <person name="Pitluck S."/>
            <person name="Peters L."/>
            <person name="Kyrpides N."/>
            <person name="Mavromatis K."/>
            <person name="Pagani I."/>
            <person name="Ivanova N."/>
            <person name="Ovchinnikova G."/>
            <person name="Zhang X."/>
            <person name="Saunders L."/>
            <person name="Detter J.C."/>
            <person name="Tapia R."/>
            <person name="Han C."/>
            <person name="Land M."/>
            <person name="Hauser L."/>
            <person name="Markowitz V."/>
            <person name="Cheng J.-F."/>
            <person name="Hugenholtz P."/>
            <person name="Woyke T."/>
            <person name="Wu D."/>
            <person name="Spring S."/>
            <person name="Schroeder M."/>
            <person name="Brambilla E."/>
            <person name="Klenk H.-P."/>
            <person name="Eisen J.A."/>
        </authorList>
    </citation>
    <scope>NUCLEOTIDE SEQUENCE [LARGE SCALE GENOMIC DNA]</scope>
    <source>
        <strain evidence="1 2">DSM 14796</strain>
    </source>
</reference>
<dbReference type="HOGENOM" id="CLU_114601_5_1_9"/>